<keyword evidence="10 12" id="KW-0739">Sodium transport</keyword>
<feature type="transmembrane region" description="Helical" evidence="14">
    <location>
        <begin position="439"/>
        <end position="456"/>
    </location>
</feature>
<evidence type="ECO:0000256" key="8">
    <source>
        <dbReference type="ARBA" id="ARBA00023065"/>
    </source>
</evidence>
<comment type="similarity">
    <text evidence="2 12">Belongs to the amiloride-sensitive sodium channel (TC 1.A.6) family.</text>
</comment>
<dbReference type="AlphaFoldDB" id="B4NBI8"/>
<dbReference type="GO" id="GO:0015280">
    <property type="term" value="F:ligand-gated sodium channel activity"/>
    <property type="evidence" value="ECO:0007669"/>
    <property type="project" value="TreeGrafter"/>
</dbReference>
<dbReference type="InParanoid" id="B4NBI8"/>
<dbReference type="Gene3D" id="2.60.470.10">
    <property type="entry name" value="Acid-sensing ion channels like domains"/>
    <property type="match status" value="2"/>
</dbReference>
<dbReference type="PANTHER" id="PTHR11690:SF288">
    <property type="entry name" value="AMILORIDE-SENSITIVE NA+ CHANNEL-RELATED"/>
    <property type="match status" value="1"/>
</dbReference>
<name>B4NBI8_DROWI</name>
<dbReference type="PANTHER" id="PTHR11690">
    <property type="entry name" value="AMILORIDE-SENSITIVE SODIUM CHANNEL-RELATED"/>
    <property type="match status" value="1"/>
</dbReference>
<evidence type="ECO:0000313" key="15">
    <source>
        <dbReference type="EMBL" id="EDW81152.2"/>
    </source>
</evidence>
<keyword evidence="6 14" id="KW-1133">Transmembrane helix</keyword>
<dbReference type="GO" id="GO:0005886">
    <property type="term" value="C:plasma membrane"/>
    <property type="evidence" value="ECO:0007669"/>
    <property type="project" value="TreeGrafter"/>
</dbReference>
<evidence type="ECO:0000256" key="5">
    <source>
        <dbReference type="ARBA" id="ARBA00022692"/>
    </source>
</evidence>
<evidence type="ECO:0000256" key="2">
    <source>
        <dbReference type="ARBA" id="ARBA00007193"/>
    </source>
</evidence>
<dbReference type="OrthoDB" id="5874059at2759"/>
<organism evidence="15 16">
    <name type="scientific">Drosophila willistoni</name>
    <name type="common">Fruit fly</name>
    <dbReference type="NCBI Taxonomy" id="7260"/>
    <lineage>
        <taxon>Eukaryota</taxon>
        <taxon>Metazoa</taxon>
        <taxon>Ecdysozoa</taxon>
        <taxon>Arthropoda</taxon>
        <taxon>Hexapoda</taxon>
        <taxon>Insecta</taxon>
        <taxon>Pterygota</taxon>
        <taxon>Neoptera</taxon>
        <taxon>Endopterygota</taxon>
        <taxon>Diptera</taxon>
        <taxon>Brachycera</taxon>
        <taxon>Muscomorpha</taxon>
        <taxon>Ephydroidea</taxon>
        <taxon>Drosophilidae</taxon>
        <taxon>Drosophila</taxon>
        <taxon>Sophophora</taxon>
    </lineage>
</organism>
<evidence type="ECO:0000256" key="1">
    <source>
        <dbReference type="ARBA" id="ARBA00004141"/>
    </source>
</evidence>
<protein>
    <submittedName>
        <fullName evidence="15">Uncharacterized protein</fullName>
    </submittedName>
</protein>
<keyword evidence="3 12" id="KW-0813">Transport</keyword>
<evidence type="ECO:0000256" key="14">
    <source>
        <dbReference type="SAM" id="Phobius"/>
    </source>
</evidence>
<gene>
    <name evidence="15" type="primary">Dwil\GK11906</name>
    <name evidence="15" type="ORF">Dwil_GK11906</name>
</gene>
<reference evidence="15 16" key="1">
    <citation type="journal article" date="2007" name="Nature">
        <title>Evolution of genes and genomes on the Drosophila phylogeny.</title>
        <authorList>
            <consortium name="Drosophila 12 Genomes Consortium"/>
            <person name="Clark A.G."/>
            <person name="Eisen M.B."/>
            <person name="Smith D.R."/>
            <person name="Bergman C.M."/>
            <person name="Oliver B."/>
            <person name="Markow T.A."/>
            <person name="Kaufman T.C."/>
            <person name="Kellis M."/>
            <person name="Gelbart W."/>
            <person name="Iyer V.N."/>
            <person name="Pollard D.A."/>
            <person name="Sackton T.B."/>
            <person name="Larracuente A.M."/>
            <person name="Singh N.D."/>
            <person name="Abad J.P."/>
            <person name="Abt D.N."/>
            <person name="Adryan B."/>
            <person name="Aguade M."/>
            <person name="Akashi H."/>
            <person name="Anderson W.W."/>
            <person name="Aquadro C.F."/>
            <person name="Ardell D.H."/>
            <person name="Arguello R."/>
            <person name="Artieri C.G."/>
            <person name="Barbash D.A."/>
            <person name="Barker D."/>
            <person name="Barsanti P."/>
            <person name="Batterham P."/>
            <person name="Batzoglou S."/>
            <person name="Begun D."/>
            <person name="Bhutkar A."/>
            <person name="Blanco E."/>
            <person name="Bosak S.A."/>
            <person name="Bradley R.K."/>
            <person name="Brand A.D."/>
            <person name="Brent M.R."/>
            <person name="Brooks A.N."/>
            <person name="Brown R.H."/>
            <person name="Butlin R.K."/>
            <person name="Caggese C."/>
            <person name="Calvi B.R."/>
            <person name="Bernardo de Carvalho A."/>
            <person name="Caspi A."/>
            <person name="Castrezana S."/>
            <person name="Celniker S.E."/>
            <person name="Chang J.L."/>
            <person name="Chapple C."/>
            <person name="Chatterji S."/>
            <person name="Chinwalla A."/>
            <person name="Civetta A."/>
            <person name="Clifton S.W."/>
            <person name="Comeron J.M."/>
            <person name="Costello J.C."/>
            <person name="Coyne J.A."/>
            <person name="Daub J."/>
            <person name="David R.G."/>
            <person name="Delcher A.L."/>
            <person name="Delehaunty K."/>
            <person name="Do C.B."/>
            <person name="Ebling H."/>
            <person name="Edwards K."/>
            <person name="Eickbush T."/>
            <person name="Evans J.D."/>
            <person name="Filipski A."/>
            <person name="Findeiss S."/>
            <person name="Freyhult E."/>
            <person name="Fulton L."/>
            <person name="Fulton R."/>
            <person name="Garcia A.C."/>
            <person name="Gardiner A."/>
            <person name="Garfield D.A."/>
            <person name="Garvin B.E."/>
            <person name="Gibson G."/>
            <person name="Gilbert D."/>
            <person name="Gnerre S."/>
            <person name="Godfrey J."/>
            <person name="Good R."/>
            <person name="Gotea V."/>
            <person name="Gravely B."/>
            <person name="Greenberg A.J."/>
            <person name="Griffiths-Jones S."/>
            <person name="Gross S."/>
            <person name="Guigo R."/>
            <person name="Gustafson E.A."/>
            <person name="Haerty W."/>
            <person name="Hahn M.W."/>
            <person name="Halligan D.L."/>
            <person name="Halpern A.L."/>
            <person name="Halter G.M."/>
            <person name="Han M.V."/>
            <person name="Heger A."/>
            <person name="Hillier L."/>
            <person name="Hinrichs A.S."/>
            <person name="Holmes I."/>
            <person name="Hoskins R.A."/>
            <person name="Hubisz M.J."/>
            <person name="Hultmark D."/>
            <person name="Huntley M.A."/>
            <person name="Jaffe D.B."/>
            <person name="Jagadeeshan S."/>
            <person name="Jeck W.R."/>
            <person name="Johnson J."/>
            <person name="Jones C.D."/>
            <person name="Jordan W.C."/>
            <person name="Karpen G.H."/>
            <person name="Kataoka E."/>
            <person name="Keightley P.D."/>
            <person name="Kheradpour P."/>
            <person name="Kirkness E.F."/>
            <person name="Koerich L.B."/>
            <person name="Kristiansen K."/>
            <person name="Kudrna D."/>
            <person name="Kulathinal R.J."/>
            <person name="Kumar S."/>
            <person name="Kwok R."/>
            <person name="Lander E."/>
            <person name="Langley C.H."/>
            <person name="Lapoint R."/>
            <person name="Lazzaro B.P."/>
            <person name="Lee S.J."/>
            <person name="Levesque L."/>
            <person name="Li R."/>
            <person name="Lin C.F."/>
            <person name="Lin M.F."/>
            <person name="Lindblad-Toh K."/>
            <person name="Llopart A."/>
            <person name="Long M."/>
            <person name="Low L."/>
            <person name="Lozovsky E."/>
            <person name="Lu J."/>
            <person name="Luo M."/>
            <person name="Machado C.A."/>
            <person name="Makalowski W."/>
            <person name="Marzo M."/>
            <person name="Matsuda M."/>
            <person name="Matzkin L."/>
            <person name="McAllister B."/>
            <person name="McBride C.S."/>
            <person name="McKernan B."/>
            <person name="McKernan K."/>
            <person name="Mendez-Lago M."/>
            <person name="Minx P."/>
            <person name="Mollenhauer M.U."/>
            <person name="Montooth K."/>
            <person name="Mount S.M."/>
            <person name="Mu X."/>
            <person name="Myers E."/>
            <person name="Negre B."/>
            <person name="Newfeld S."/>
            <person name="Nielsen R."/>
            <person name="Noor M.A."/>
            <person name="O'Grady P."/>
            <person name="Pachter L."/>
            <person name="Papaceit M."/>
            <person name="Parisi M.J."/>
            <person name="Parisi M."/>
            <person name="Parts L."/>
            <person name="Pedersen J.S."/>
            <person name="Pesole G."/>
            <person name="Phillippy A.M."/>
            <person name="Ponting C.P."/>
            <person name="Pop M."/>
            <person name="Porcelli D."/>
            <person name="Powell J.R."/>
            <person name="Prohaska S."/>
            <person name="Pruitt K."/>
            <person name="Puig M."/>
            <person name="Quesneville H."/>
            <person name="Ram K.R."/>
            <person name="Rand D."/>
            <person name="Rasmussen M.D."/>
            <person name="Reed L.K."/>
            <person name="Reenan R."/>
            <person name="Reily A."/>
            <person name="Remington K.A."/>
            <person name="Rieger T.T."/>
            <person name="Ritchie M.G."/>
            <person name="Robin C."/>
            <person name="Rogers Y.H."/>
            <person name="Rohde C."/>
            <person name="Rozas J."/>
            <person name="Rubenfield M.J."/>
            <person name="Ruiz A."/>
            <person name="Russo S."/>
            <person name="Salzberg S.L."/>
            <person name="Sanchez-Gracia A."/>
            <person name="Saranga D.J."/>
            <person name="Sato H."/>
            <person name="Schaeffer S.W."/>
            <person name="Schatz M.C."/>
            <person name="Schlenke T."/>
            <person name="Schwartz R."/>
            <person name="Segarra C."/>
            <person name="Singh R.S."/>
            <person name="Sirot L."/>
            <person name="Sirota M."/>
            <person name="Sisneros N.B."/>
            <person name="Smith C.D."/>
            <person name="Smith T.F."/>
            <person name="Spieth J."/>
            <person name="Stage D.E."/>
            <person name="Stark A."/>
            <person name="Stephan W."/>
            <person name="Strausberg R.L."/>
            <person name="Strempel S."/>
            <person name="Sturgill D."/>
            <person name="Sutton G."/>
            <person name="Sutton G.G."/>
            <person name="Tao W."/>
            <person name="Teichmann S."/>
            <person name="Tobari Y.N."/>
            <person name="Tomimura Y."/>
            <person name="Tsolas J.M."/>
            <person name="Valente V.L."/>
            <person name="Venter E."/>
            <person name="Venter J.C."/>
            <person name="Vicario S."/>
            <person name="Vieira F.G."/>
            <person name="Vilella A.J."/>
            <person name="Villasante A."/>
            <person name="Walenz B."/>
            <person name="Wang J."/>
            <person name="Wasserman M."/>
            <person name="Watts T."/>
            <person name="Wilson D."/>
            <person name="Wilson R.K."/>
            <person name="Wing R.A."/>
            <person name="Wolfner M.F."/>
            <person name="Wong A."/>
            <person name="Wong G.K."/>
            <person name="Wu C.I."/>
            <person name="Wu G."/>
            <person name="Yamamoto D."/>
            <person name="Yang H.P."/>
            <person name="Yang S.P."/>
            <person name="Yorke J.A."/>
            <person name="Yoshida K."/>
            <person name="Zdobnov E."/>
            <person name="Zhang P."/>
            <person name="Zhang Y."/>
            <person name="Zimin A.V."/>
            <person name="Baldwin J."/>
            <person name="Abdouelleil A."/>
            <person name="Abdulkadir J."/>
            <person name="Abebe A."/>
            <person name="Abera B."/>
            <person name="Abreu J."/>
            <person name="Acer S.C."/>
            <person name="Aftuck L."/>
            <person name="Alexander A."/>
            <person name="An P."/>
            <person name="Anderson E."/>
            <person name="Anderson S."/>
            <person name="Arachi H."/>
            <person name="Azer M."/>
            <person name="Bachantsang P."/>
            <person name="Barry A."/>
            <person name="Bayul T."/>
            <person name="Berlin A."/>
            <person name="Bessette D."/>
            <person name="Bloom T."/>
            <person name="Blye J."/>
            <person name="Boguslavskiy L."/>
            <person name="Bonnet C."/>
            <person name="Boukhgalter B."/>
            <person name="Bourzgui I."/>
            <person name="Brown A."/>
            <person name="Cahill P."/>
            <person name="Channer S."/>
            <person name="Cheshatsang Y."/>
            <person name="Chuda L."/>
            <person name="Citroen M."/>
            <person name="Collymore A."/>
            <person name="Cooke P."/>
            <person name="Costello M."/>
            <person name="D'Aco K."/>
            <person name="Daza R."/>
            <person name="De Haan G."/>
            <person name="DeGray S."/>
            <person name="DeMaso C."/>
            <person name="Dhargay N."/>
            <person name="Dooley K."/>
            <person name="Dooley E."/>
            <person name="Doricent M."/>
            <person name="Dorje P."/>
            <person name="Dorjee K."/>
            <person name="Dupes A."/>
            <person name="Elong R."/>
            <person name="Falk J."/>
            <person name="Farina A."/>
            <person name="Faro S."/>
            <person name="Ferguson D."/>
            <person name="Fisher S."/>
            <person name="Foley C.D."/>
            <person name="Franke A."/>
            <person name="Friedrich D."/>
            <person name="Gadbois L."/>
            <person name="Gearin G."/>
            <person name="Gearin C.R."/>
            <person name="Giannoukos G."/>
            <person name="Goode T."/>
            <person name="Graham J."/>
            <person name="Grandbois E."/>
            <person name="Grewal S."/>
            <person name="Gyaltsen K."/>
            <person name="Hafez N."/>
            <person name="Hagos B."/>
            <person name="Hall J."/>
            <person name="Henson C."/>
            <person name="Hollinger A."/>
            <person name="Honan T."/>
            <person name="Huard M.D."/>
            <person name="Hughes L."/>
            <person name="Hurhula B."/>
            <person name="Husby M.E."/>
            <person name="Kamat A."/>
            <person name="Kanga B."/>
            <person name="Kashin S."/>
            <person name="Khazanovich D."/>
            <person name="Kisner P."/>
            <person name="Lance K."/>
            <person name="Lara M."/>
            <person name="Lee W."/>
            <person name="Lennon N."/>
            <person name="Letendre F."/>
            <person name="LeVine R."/>
            <person name="Lipovsky A."/>
            <person name="Liu X."/>
            <person name="Liu J."/>
            <person name="Liu S."/>
            <person name="Lokyitsang T."/>
            <person name="Lokyitsang Y."/>
            <person name="Lubonja R."/>
            <person name="Lui A."/>
            <person name="MacDonald P."/>
            <person name="Magnisalis V."/>
            <person name="Maru K."/>
            <person name="Matthews C."/>
            <person name="McCusker W."/>
            <person name="McDonough S."/>
            <person name="Mehta T."/>
            <person name="Meldrim J."/>
            <person name="Meneus L."/>
            <person name="Mihai O."/>
            <person name="Mihalev A."/>
            <person name="Mihova T."/>
            <person name="Mittelman R."/>
            <person name="Mlenga V."/>
            <person name="Montmayeur A."/>
            <person name="Mulrain L."/>
            <person name="Navidi A."/>
            <person name="Naylor J."/>
            <person name="Negash T."/>
            <person name="Nguyen T."/>
            <person name="Nguyen N."/>
            <person name="Nicol R."/>
            <person name="Norbu C."/>
            <person name="Norbu N."/>
            <person name="Novod N."/>
            <person name="O'Neill B."/>
            <person name="Osman S."/>
            <person name="Markiewicz E."/>
            <person name="Oyono O.L."/>
            <person name="Patti C."/>
            <person name="Phunkhang P."/>
            <person name="Pierre F."/>
            <person name="Priest M."/>
            <person name="Raghuraman S."/>
            <person name="Rege F."/>
            <person name="Reyes R."/>
            <person name="Rise C."/>
            <person name="Rogov P."/>
            <person name="Ross K."/>
            <person name="Ryan E."/>
            <person name="Settipalli S."/>
            <person name="Shea T."/>
            <person name="Sherpa N."/>
            <person name="Shi L."/>
            <person name="Shih D."/>
            <person name="Sparrow T."/>
            <person name="Spaulding J."/>
            <person name="Stalker J."/>
            <person name="Stange-Thomann N."/>
            <person name="Stavropoulos S."/>
            <person name="Stone C."/>
            <person name="Strader C."/>
            <person name="Tesfaye S."/>
            <person name="Thomson T."/>
            <person name="Thoulutsang Y."/>
            <person name="Thoulutsang D."/>
            <person name="Topham K."/>
            <person name="Topping I."/>
            <person name="Tsamla T."/>
            <person name="Vassiliev H."/>
            <person name="Vo A."/>
            <person name="Wangchuk T."/>
            <person name="Wangdi T."/>
            <person name="Weiand M."/>
            <person name="Wilkinson J."/>
            <person name="Wilson A."/>
            <person name="Yadav S."/>
            <person name="Young G."/>
            <person name="Yu Q."/>
            <person name="Zembek L."/>
            <person name="Zhong D."/>
            <person name="Zimmer A."/>
            <person name="Zwirko Z."/>
            <person name="Jaffe D.B."/>
            <person name="Alvarez P."/>
            <person name="Brockman W."/>
            <person name="Butler J."/>
            <person name="Chin C."/>
            <person name="Gnerre S."/>
            <person name="Grabherr M."/>
            <person name="Kleber M."/>
            <person name="Mauceli E."/>
            <person name="MacCallum I."/>
        </authorList>
    </citation>
    <scope>NUCLEOTIDE SEQUENCE [LARGE SCALE GENOMIC DNA]</scope>
    <source>
        <strain evidence="16">Tucson 14030-0811.24</strain>
    </source>
</reference>
<feature type="region of interest" description="Disordered" evidence="13">
    <location>
        <begin position="1"/>
        <end position="22"/>
    </location>
</feature>
<evidence type="ECO:0000256" key="3">
    <source>
        <dbReference type="ARBA" id="ARBA00022448"/>
    </source>
</evidence>
<dbReference type="Proteomes" id="UP000007798">
    <property type="component" value="Unassembled WGS sequence"/>
</dbReference>
<dbReference type="HOGENOM" id="CLU_601677_0_0_1"/>
<evidence type="ECO:0000256" key="10">
    <source>
        <dbReference type="ARBA" id="ARBA00023201"/>
    </source>
</evidence>
<evidence type="ECO:0000256" key="12">
    <source>
        <dbReference type="RuleBase" id="RU000679"/>
    </source>
</evidence>
<dbReference type="Pfam" id="PF00858">
    <property type="entry name" value="ASC"/>
    <property type="match status" value="2"/>
</dbReference>
<keyword evidence="4 12" id="KW-0894">Sodium channel</keyword>
<evidence type="ECO:0000256" key="13">
    <source>
        <dbReference type="SAM" id="MobiDB-lite"/>
    </source>
</evidence>
<sequence length="853" mass="97342">MSPSDKVSTLPRKNNDDSDGEESKEQEHKCFCIRRYGRTPLKLLAIVATVYICILSSERYFAYWVQTTIERTDVHVSEIPFPAITICPLKMTGLNLTSLTYETTTYESGFESPSPKDIERYPIYKNIIFGNILGFVNYTCKDLFIECQWRRQPVDCCSIFSYMSTVEGTCLAFNSVVAMNPNPTWPWSVAGSGSNSGLNVKLNRMLKTKKVESIGAIVHESDQYLGTSVIYSSEDRIVIPVEPLRFTAETDVRARPVQMRRCYFTSELGLIGKSRSRCILDCHVDYIYKMCNCSTAISWHGEYEVNDIKERQICGRKDLACVQKYRVSLFSLSNIIEESNDNVFSTMDCGCFPNCDHIQYHTSTYTEKLSTMEKTSDYIELDIYFQEETLFSYRSMLRFTLLDLTVSFGGIAGLIMGISVLGGLNAFLDRFTCCRYSRMPLKVFALAITVYIWVLSSERFFAYWVETCIECTDAHVSDISFPSVTICPSKALNVNAIADQPLAMAYNMAQEVLWQTPTRFSDEDFENANEYGNFKLSDIITLFNYTCKDLFIECQWRHQKVDCCSIFKLLGPADGSCYAFNSIRSVNPDPTWPWSVADSGSYSGLNVKLNRHLRDMTVTGVGQIILHEPNQFLGNNVIYSSDYRIVVPVKPVRFTADVDIKVRPVSMRRCFFTSELGIIGQSRSECLSNCHLNYLARICNCTVDMPVPAKAELEEDFLAQTRGNYRRCGVQDLKCIYHNRRSLFAITNIIEESSDNVFTTFDCECFPNCDHVQYRTSSYTERWNTVKNNDSYIELDVYFQEETLFSYRSVLYFTSIDLLVSYGGIAGLIMGCSALGGLNRFLDNFSCCRHQKK</sequence>
<evidence type="ECO:0000256" key="7">
    <source>
        <dbReference type="ARBA" id="ARBA00023053"/>
    </source>
</evidence>
<dbReference type="EMBL" id="CH964232">
    <property type="protein sequence ID" value="EDW81152.2"/>
    <property type="molecule type" value="Genomic_DNA"/>
</dbReference>
<evidence type="ECO:0000256" key="6">
    <source>
        <dbReference type="ARBA" id="ARBA00022989"/>
    </source>
</evidence>
<feature type="transmembrane region" description="Helical" evidence="14">
    <location>
        <begin position="404"/>
        <end position="427"/>
    </location>
</feature>
<feature type="compositionally biased region" description="Basic and acidic residues" evidence="13">
    <location>
        <begin position="13"/>
        <end position="22"/>
    </location>
</feature>
<evidence type="ECO:0000256" key="9">
    <source>
        <dbReference type="ARBA" id="ARBA00023136"/>
    </source>
</evidence>
<evidence type="ECO:0000256" key="11">
    <source>
        <dbReference type="ARBA" id="ARBA00023303"/>
    </source>
</evidence>
<keyword evidence="7" id="KW-0915">Sodium</keyword>
<evidence type="ECO:0000256" key="4">
    <source>
        <dbReference type="ARBA" id="ARBA00022461"/>
    </source>
</evidence>
<accession>B4NBI8</accession>
<evidence type="ECO:0000313" key="16">
    <source>
        <dbReference type="Proteomes" id="UP000007798"/>
    </source>
</evidence>
<keyword evidence="8 12" id="KW-0406">Ion transport</keyword>
<comment type="subcellular location">
    <subcellularLocation>
        <location evidence="1">Membrane</location>
        <topology evidence="1">Multi-pass membrane protein</topology>
    </subcellularLocation>
</comment>
<keyword evidence="9 14" id="KW-0472">Membrane</keyword>
<keyword evidence="5 12" id="KW-0812">Transmembrane</keyword>
<dbReference type="InterPro" id="IPR001873">
    <property type="entry name" value="ENaC"/>
</dbReference>
<proteinExistence type="inferred from homology"/>
<keyword evidence="11 12" id="KW-0407">Ion channel</keyword>
<keyword evidence="16" id="KW-1185">Reference proteome</keyword>
<dbReference type="eggNOG" id="KOG4294">
    <property type="taxonomic scope" value="Eukaryota"/>
</dbReference>